<organism evidence="1 2">
    <name type="scientific">Niastella koreensis</name>
    <dbReference type="NCBI Taxonomy" id="354356"/>
    <lineage>
        <taxon>Bacteria</taxon>
        <taxon>Pseudomonadati</taxon>
        <taxon>Bacteroidota</taxon>
        <taxon>Chitinophagia</taxon>
        <taxon>Chitinophagales</taxon>
        <taxon>Chitinophagaceae</taxon>
        <taxon>Niastella</taxon>
    </lineage>
</organism>
<protein>
    <submittedName>
        <fullName evidence="1">Uncharacterized protein</fullName>
    </submittedName>
</protein>
<name>A0ABX3P0Z1_9BACT</name>
<keyword evidence="2" id="KW-1185">Reference proteome</keyword>
<proteinExistence type="predicted"/>
<sequence>MINPHYRQLDAELSFLIVRKLSHLQNPGYAFGAMTEDGTVYYNPEHKTNVSQEMLDNIEERRAV</sequence>
<gene>
    <name evidence="1" type="ORF">A4D02_24940</name>
</gene>
<dbReference type="Proteomes" id="UP000192277">
    <property type="component" value="Unassembled WGS sequence"/>
</dbReference>
<dbReference type="EMBL" id="LWBO01000004">
    <property type="protein sequence ID" value="OQP52436.1"/>
    <property type="molecule type" value="Genomic_DNA"/>
</dbReference>
<reference evidence="1 2" key="1">
    <citation type="submission" date="2016-04" db="EMBL/GenBank/DDBJ databases">
        <authorList>
            <person name="Chen L."/>
            <person name="Zhuang W."/>
            <person name="Wang G."/>
        </authorList>
    </citation>
    <scope>NUCLEOTIDE SEQUENCE [LARGE SCALE GENOMIC DNA]</scope>
    <source>
        <strain evidence="2">GR20</strain>
    </source>
</reference>
<dbReference type="Gene3D" id="3.30.1310.20">
    <property type="entry name" value="PRTase-like"/>
    <property type="match status" value="1"/>
</dbReference>
<accession>A0ABX3P0Z1</accession>
<comment type="caution">
    <text evidence="1">The sequence shown here is derived from an EMBL/GenBank/DDBJ whole genome shotgun (WGS) entry which is preliminary data.</text>
</comment>
<evidence type="ECO:0000313" key="1">
    <source>
        <dbReference type="EMBL" id="OQP52436.1"/>
    </source>
</evidence>
<evidence type="ECO:0000313" key="2">
    <source>
        <dbReference type="Proteomes" id="UP000192277"/>
    </source>
</evidence>